<accession>A0A4V5LYT6</accession>
<keyword evidence="3" id="KW-1185">Reference proteome</keyword>
<dbReference type="GO" id="GO:0004668">
    <property type="term" value="F:protein-arginine deiminase activity"/>
    <property type="evidence" value="ECO:0007669"/>
    <property type="project" value="InterPro"/>
</dbReference>
<evidence type="ECO:0000313" key="3">
    <source>
        <dbReference type="Proteomes" id="UP000309872"/>
    </source>
</evidence>
<sequence length="72" mass="8190">MGCYVNYLEIAKLIVLPVLEVRGNKDLEVVDLFHQIFPDSHIETINFNAVGHFGGLLNCVSWNIFCPNKQEL</sequence>
<keyword evidence="1" id="KW-0378">Hydrolase</keyword>
<evidence type="ECO:0008006" key="4">
    <source>
        <dbReference type="Google" id="ProtNLM"/>
    </source>
</evidence>
<comment type="caution">
    <text evidence="2">The sequence shown here is derived from an EMBL/GenBank/DDBJ whole genome shotgun (WGS) entry which is preliminary data.</text>
</comment>
<name>A0A4V5LYT6_9SPHI</name>
<evidence type="ECO:0000313" key="2">
    <source>
        <dbReference type="EMBL" id="TJY66049.1"/>
    </source>
</evidence>
<reference evidence="2 3" key="1">
    <citation type="submission" date="2019-04" db="EMBL/GenBank/DDBJ databases">
        <title>Sphingobacterium olei sp. nov., isolated from oil-contaminated soil.</title>
        <authorList>
            <person name="Liu B."/>
        </authorList>
    </citation>
    <scope>NUCLEOTIDE SEQUENCE [LARGE SCALE GENOMIC DNA]</scope>
    <source>
        <strain evidence="2 3">Y3L14</strain>
    </source>
</reference>
<dbReference type="EMBL" id="SUKA01000003">
    <property type="protein sequence ID" value="TJY66049.1"/>
    <property type="molecule type" value="Genomic_DNA"/>
</dbReference>
<organism evidence="2 3">
    <name type="scientific">Sphingobacterium alkalisoli</name>
    <dbReference type="NCBI Taxonomy" id="1874115"/>
    <lineage>
        <taxon>Bacteria</taxon>
        <taxon>Pseudomonadati</taxon>
        <taxon>Bacteroidota</taxon>
        <taxon>Sphingobacteriia</taxon>
        <taxon>Sphingobacteriales</taxon>
        <taxon>Sphingobacteriaceae</taxon>
        <taxon>Sphingobacterium</taxon>
    </lineage>
</organism>
<dbReference type="Proteomes" id="UP000309872">
    <property type="component" value="Unassembled WGS sequence"/>
</dbReference>
<proteinExistence type="predicted"/>
<dbReference type="Gene3D" id="3.75.10.10">
    <property type="entry name" value="L-arginine/glycine Amidinotransferase, Chain A"/>
    <property type="match status" value="1"/>
</dbReference>
<dbReference type="RefSeq" id="WP_136821178.1">
    <property type="nucleotide sequence ID" value="NZ_BMJX01000003.1"/>
</dbReference>
<dbReference type="GO" id="GO:0009446">
    <property type="term" value="P:putrescine biosynthetic process"/>
    <property type="evidence" value="ECO:0007669"/>
    <property type="project" value="InterPro"/>
</dbReference>
<dbReference type="SUPFAM" id="SSF55909">
    <property type="entry name" value="Pentein"/>
    <property type="match status" value="1"/>
</dbReference>
<dbReference type="InterPro" id="IPR007466">
    <property type="entry name" value="Peptidyl-Arg-deiminase_porph"/>
</dbReference>
<dbReference type="Pfam" id="PF04371">
    <property type="entry name" value="PAD_porph"/>
    <property type="match status" value="1"/>
</dbReference>
<dbReference type="AlphaFoldDB" id="A0A4V5LYT6"/>
<protein>
    <recommendedName>
        <fullName evidence="4">Agmatine deiminase family protein</fullName>
    </recommendedName>
</protein>
<evidence type="ECO:0000256" key="1">
    <source>
        <dbReference type="ARBA" id="ARBA00022801"/>
    </source>
</evidence>
<gene>
    <name evidence="2" type="ORF">FAZ19_09655</name>
</gene>
<dbReference type="OrthoDB" id="7871381at2"/>